<feature type="region of interest" description="Disordered" evidence="1">
    <location>
        <begin position="81"/>
        <end position="103"/>
    </location>
</feature>
<dbReference type="Proteomes" id="UP000624709">
    <property type="component" value="Unassembled WGS sequence"/>
</dbReference>
<evidence type="ECO:0000313" key="2">
    <source>
        <dbReference type="EMBL" id="GIE73751.1"/>
    </source>
</evidence>
<gene>
    <name evidence="2" type="ORF">Apa02nite_098590</name>
</gene>
<organism evidence="2 3">
    <name type="scientific">Actinoplanes palleronii</name>
    <dbReference type="NCBI Taxonomy" id="113570"/>
    <lineage>
        <taxon>Bacteria</taxon>
        <taxon>Bacillati</taxon>
        <taxon>Actinomycetota</taxon>
        <taxon>Actinomycetes</taxon>
        <taxon>Micromonosporales</taxon>
        <taxon>Micromonosporaceae</taxon>
        <taxon>Actinoplanes</taxon>
    </lineage>
</organism>
<keyword evidence="3" id="KW-1185">Reference proteome</keyword>
<accession>A0ABQ4BTY0</accession>
<sequence>MGAQTEWERSPGGCLERRDTMVTSALIVGSGLADDPYRSDAVVARWDVSELEPNPGRWPTTAARDRPGWDWTPLVRVGPLRFGPARHPPVRPGPSRRKAGLPTVCLLKRTER</sequence>
<proteinExistence type="predicted"/>
<comment type="caution">
    <text evidence="2">The sequence shown here is derived from an EMBL/GenBank/DDBJ whole genome shotgun (WGS) entry which is preliminary data.</text>
</comment>
<name>A0ABQ4BTY0_9ACTN</name>
<evidence type="ECO:0000256" key="1">
    <source>
        <dbReference type="SAM" id="MobiDB-lite"/>
    </source>
</evidence>
<protein>
    <submittedName>
        <fullName evidence="2">Uncharacterized protein</fullName>
    </submittedName>
</protein>
<evidence type="ECO:0000313" key="3">
    <source>
        <dbReference type="Proteomes" id="UP000624709"/>
    </source>
</evidence>
<reference evidence="2 3" key="1">
    <citation type="submission" date="2021-01" db="EMBL/GenBank/DDBJ databases">
        <title>Whole genome shotgun sequence of Actinoplanes palleronii NBRC 14916.</title>
        <authorList>
            <person name="Komaki H."/>
            <person name="Tamura T."/>
        </authorList>
    </citation>
    <scope>NUCLEOTIDE SEQUENCE [LARGE SCALE GENOMIC DNA]</scope>
    <source>
        <strain evidence="2 3">NBRC 14916</strain>
    </source>
</reference>
<dbReference type="EMBL" id="BOMS01000188">
    <property type="protein sequence ID" value="GIE73751.1"/>
    <property type="molecule type" value="Genomic_DNA"/>
</dbReference>